<dbReference type="InParanoid" id="A0A2J6TI49"/>
<reference evidence="1 2" key="1">
    <citation type="submission" date="2016-04" db="EMBL/GenBank/DDBJ databases">
        <title>A degradative enzymes factory behind the ericoid mycorrhizal symbiosis.</title>
        <authorList>
            <consortium name="DOE Joint Genome Institute"/>
            <person name="Martino E."/>
            <person name="Morin E."/>
            <person name="Grelet G."/>
            <person name="Kuo A."/>
            <person name="Kohler A."/>
            <person name="Daghino S."/>
            <person name="Barry K."/>
            <person name="Choi C."/>
            <person name="Cichocki N."/>
            <person name="Clum A."/>
            <person name="Copeland A."/>
            <person name="Hainaut M."/>
            <person name="Haridas S."/>
            <person name="Labutti K."/>
            <person name="Lindquist E."/>
            <person name="Lipzen A."/>
            <person name="Khouja H.-R."/>
            <person name="Murat C."/>
            <person name="Ohm R."/>
            <person name="Olson A."/>
            <person name="Spatafora J."/>
            <person name="Veneault-Fourrey C."/>
            <person name="Henrissat B."/>
            <person name="Grigoriev I."/>
            <person name="Martin F."/>
            <person name="Perotto S."/>
        </authorList>
    </citation>
    <scope>NUCLEOTIDE SEQUENCE [LARGE SCALE GENOMIC DNA]</scope>
    <source>
        <strain evidence="1 2">E</strain>
    </source>
</reference>
<dbReference type="AlphaFoldDB" id="A0A2J6TI49"/>
<dbReference type="Proteomes" id="UP000235371">
    <property type="component" value="Unassembled WGS sequence"/>
</dbReference>
<dbReference type="GeneID" id="36580160"/>
<protein>
    <submittedName>
        <fullName evidence="1">Uncharacterized protein</fullName>
    </submittedName>
</protein>
<name>A0A2J6TI49_9HELO</name>
<accession>A0A2J6TI49</accession>
<proteinExistence type="predicted"/>
<sequence>MGKSCHHRLCALRPLFKPIHKCFILVAFRVARRRSLSTLLLNWDPSLAQCQQPPFSAARLPTSRARFKLSLQLRSPFFVLKYQLSTLESSIAGV</sequence>
<dbReference type="EMBL" id="KZ613783">
    <property type="protein sequence ID" value="PMD62696.1"/>
    <property type="molecule type" value="Genomic_DNA"/>
</dbReference>
<evidence type="ECO:0000313" key="2">
    <source>
        <dbReference type="Proteomes" id="UP000235371"/>
    </source>
</evidence>
<evidence type="ECO:0000313" key="1">
    <source>
        <dbReference type="EMBL" id="PMD62696.1"/>
    </source>
</evidence>
<dbReference type="RefSeq" id="XP_024739600.1">
    <property type="nucleotide sequence ID" value="XM_024872079.1"/>
</dbReference>
<gene>
    <name evidence="1" type="ORF">K444DRAFT_347862</name>
</gene>
<keyword evidence="2" id="KW-1185">Reference proteome</keyword>
<organism evidence="1 2">
    <name type="scientific">Hyaloscypha bicolor E</name>
    <dbReference type="NCBI Taxonomy" id="1095630"/>
    <lineage>
        <taxon>Eukaryota</taxon>
        <taxon>Fungi</taxon>
        <taxon>Dikarya</taxon>
        <taxon>Ascomycota</taxon>
        <taxon>Pezizomycotina</taxon>
        <taxon>Leotiomycetes</taxon>
        <taxon>Helotiales</taxon>
        <taxon>Hyaloscyphaceae</taxon>
        <taxon>Hyaloscypha</taxon>
        <taxon>Hyaloscypha bicolor</taxon>
    </lineage>
</organism>